<feature type="transmembrane region" description="Helical" evidence="7">
    <location>
        <begin position="882"/>
        <end position="901"/>
    </location>
</feature>
<keyword evidence="6 7" id="KW-0472">Membrane</keyword>
<protein>
    <submittedName>
        <fullName evidence="10 11">ATP-binding cassette sub-family A member 3-like</fullName>
    </submittedName>
</protein>
<dbReference type="InterPro" id="IPR027417">
    <property type="entry name" value="P-loop_NTPase"/>
</dbReference>
<keyword evidence="5 7" id="KW-1133">Transmembrane helix</keyword>
<dbReference type="GO" id="GO:0005319">
    <property type="term" value="F:lipid transporter activity"/>
    <property type="evidence" value="ECO:0007669"/>
    <property type="project" value="TreeGrafter"/>
</dbReference>
<dbReference type="FunFam" id="3.40.50.300:FF:000933">
    <property type="entry name" value="ABC transporter A family member 7"/>
    <property type="match status" value="1"/>
</dbReference>
<dbReference type="InterPro" id="IPR026082">
    <property type="entry name" value="ABCA"/>
</dbReference>
<dbReference type="InterPro" id="IPR056264">
    <property type="entry name" value="R2_ABCA1-4-like"/>
</dbReference>
<evidence type="ECO:0000256" key="7">
    <source>
        <dbReference type="SAM" id="Phobius"/>
    </source>
</evidence>
<dbReference type="CDD" id="cd03263">
    <property type="entry name" value="ABC_subfamily_A"/>
    <property type="match status" value="2"/>
</dbReference>
<evidence type="ECO:0000256" key="1">
    <source>
        <dbReference type="ARBA" id="ARBA00004141"/>
    </source>
</evidence>
<dbReference type="RefSeq" id="XP_022302461.1">
    <property type="nucleotide sequence ID" value="XM_022446753.1"/>
</dbReference>
<dbReference type="KEGG" id="cvn:111110314"/>
<gene>
    <name evidence="10 11" type="primary">LOC111110314</name>
</gene>
<dbReference type="Proteomes" id="UP000694844">
    <property type="component" value="Chromosome 8"/>
</dbReference>
<dbReference type="OrthoDB" id="6128735at2759"/>
<dbReference type="SMART" id="SM00382">
    <property type="entry name" value="AAA"/>
    <property type="match status" value="2"/>
</dbReference>
<evidence type="ECO:0000313" key="11">
    <source>
        <dbReference type="RefSeq" id="XP_022302461.1"/>
    </source>
</evidence>
<evidence type="ECO:0000256" key="3">
    <source>
        <dbReference type="ARBA" id="ARBA00022741"/>
    </source>
</evidence>
<feature type="transmembrane region" description="Helical" evidence="7">
    <location>
        <begin position="316"/>
        <end position="339"/>
    </location>
</feature>
<dbReference type="Gene3D" id="3.40.50.300">
    <property type="entry name" value="P-loop containing nucleotide triphosphate hydrolases"/>
    <property type="match status" value="2"/>
</dbReference>
<feature type="transmembrane region" description="Helical" evidence="7">
    <location>
        <begin position="287"/>
        <end position="304"/>
    </location>
</feature>
<feature type="transmembrane region" description="Helical" evidence="7">
    <location>
        <begin position="418"/>
        <end position="441"/>
    </location>
</feature>
<proteinExistence type="predicted"/>
<dbReference type="RefSeq" id="XP_022302460.1">
    <property type="nucleotide sequence ID" value="XM_022446752.1"/>
</dbReference>
<evidence type="ECO:0000256" key="2">
    <source>
        <dbReference type="ARBA" id="ARBA00022692"/>
    </source>
</evidence>
<keyword evidence="4" id="KW-0067">ATP-binding</keyword>
<dbReference type="PROSITE" id="PS00211">
    <property type="entry name" value="ABC_TRANSPORTER_1"/>
    <property type="match status" value="1"/>
</dbReference>
<dbReference type="GO" id="GO:0140359">
    <property type="term" value="F:ABC-type transporter activity"/>
    <property type="evidence" value="ECO:0007669"/>
    <property type="project" value="InterPro"/>
</dbReference>
<dbReference type="Pfam" id="PF23321">
    <property type="entry name" value="R1_ABCA1"/>
    <property type="match status" value="1"/>
</dbReference>
<dbReference type="InterPro" id="IPR017871">
    <property type="entry name" value="ABC_transporter-like_CS"/>
</dbReference>
<dbReference type="PANTHER" id="PTHR19229:SF250">
    <property type="entry name" value="ABC TRANSPORTER DOMAIN-CONTAINING PROTEIN-RELATED"/>
    <property type="match status" value="1"/>
</dbReference>
<dbReference type="GO" id="GO:0016887">
    <property type="term" value="F:ATP hydrolysis activity"/>
    <property type="evidence" value="ECO:0007669"/>
    <property type="project" value="InterPro"/>
</dbReference>
<feature type="transmembrane region" description="Helical" evidence="7">
    <location>
        <begin position="345"/>
        <end position="363"/>
    </location>
</feature>
<feature type="transmembrane region" description="Helical" evidence="7">
    <location>
        <begin position="1176"/>
        <end position="1198"/>
    </location>
</feature>
<sequence length="1705" mass="191803">MVAGYFTQFLLLAWKNVLLQRRKICVTVFEIVLPLAFPILLRIIRNLTDTKPTLQEATLYKEEPVVNSNFLDTQILYSPNTTLIHGILENASLLIKDQGSYFAPSWKGFNTEVDLLSHIQRTYSGFEFYTNDITAVVFDPSQDYSSVLPNDISYKIRIDSVWQWKTDLIYEKKLYDMGPSRSENYRMTNFLEVMYGIDAAIIRHYNSSADLMNHKKMRMPYPPYYTYPFGPFIRYSVALTLVLGLILPVLQLTKEIVYDREKKLKETLKMMGMSSFVYWFSWFFKGFVYLIITLSIVVIIFQAGSNKIFDSSSSSLIFFFFLSYAVSVVAFSFLLSSFFNKANTASYFCAFVFFITINPHFGLDSKYADMTRSQKMALCLINNMAMAIGLTTAVEYEVTGKGVQWDSFTKPPTVDSNFTFGDVILMLWIDSAIYFLITWYIDGVRPGEYGIPQPFYFPFTKTYWCGGRQIKNTIADDVNHDPKYFEDDPKGLSVGISMNRLRKVYKSGMKKIVAVEGTSLNIYQGQITALLGHNGAGKTTTMSMLTGFIPSTSGSARVNGYDVENDISSVRGSLGLCPQHNILFDNLTVKEQLEFYYMLKVCNRATLDHDITETLKVFQLMEKKNDLAGTLSGGQKRKLSVAIALIGGSKVIILDEPTSGMDPGARRQMWDILQKFKEDRTIVLSTHFMDEADVLGDRIAIMAGGVVKCCGTSLFLKKLYGAGYHLIIEKEPNCVDMSLMEVVKSHIPSASLEMQVGAEMTVLLPTEESTKFEALFTDLEEKGTKLGIRSFGVSATTMEEVFLRVKDDEENMGLMSKENETDTHQIQFEIHDQESFTPHMADAHDDLDFNKGLRKNTGVSIALQQYYGLLNKRALHMWRSRFMILIQLVIPVLLAVFGLLADQSMSELELAYQTDPPLSLNLNQFPNSISTVTQGESPTATSKNLRQAYSQWFKKRGLGVVQYNPSINFDINKFWLKKIEEIGLRTFTLRYVIGFGVEGDNLISYYNGEDIHSSAISLSNTMNFLLKFYCGESKNIQTINDPLPGPDELRSASRSSGIVMFKGLSLAQSILFGLACLVASFSVFHIREKSSGAKHLQKVCGVSSRVFWFANLTWDFFHFLPPIFIILICFAGFKIPAFTEDGRLGIVFFCFLLFGLASIALMFVLHFIFKSPAGGTVAMIIIFTVAGVFTLVTVTLLLQSKETKSAAETMDDVFMVFFPHYCLGKSFINIYVRYNLRNICLNPKPTNIIQVLSSGASNTLCPDDNYLEWSYPGCGKYLFMMGLQCIVYMALVLLIDSGRLQPVLYRIFCKDKSVSDPDQALVQDSDVIEEANRVNSTQVDNLMAFDKLIIKNLKKTYGLVSKFHAVKEISVGISEQECFGLLGQNGAGKTTTFKMLTGDVMVSSGQAYVNGFNVKSQLREVHQCLGYCPQFDALIDTLTGREILTLYARLRGVRDGEIRRVVRDLLEAVTLTEYADKLCGTYSGGNKRKLSTAIAIVGDPPFLMLDEPTTGVDPAARRQIWNVLSNIRSSGRTLVLTSHSMEECDALCTKIVIMVNGKFVCFGSPQHLKNKFAQGYTLTVRLSRDESGNAVAAGTLCDFLVREFPGTAVFDDHQGYLDFRIPHSSLSLSKLFKEMERTKAEFGVEDYSVHQTTLEQVFLSFTRQQLPAVEKKGACPCFRSKRAYEGRIIQAPLPSYDQSVGTQFV</sequence>
<keyword evidence="3" id="KW-0547">Nucleotide-binding</keyword>
<keyword evidence="9" id="KW-1185">Reference proteome</keyword>
<feature type="transmembrane region" description="Helical" evidence="7">
    <location>
        <begin position="1277"/>
        <end position="1295"/>
    </location>
</feature>
<dbReference type="InterPro" id="IPR003593">
    <property type="entry name" value="AAA+_ATPase"/>
</dbReference>
<feature type="domain" description="ABC transporter" evidence="8">
    <location>
        <begin position="1348"/>
        <end position="1581"/>
    </location>
</feature>
<dbReference type="Pfam" id="PF12698">
    <property type="entry name" value="ABC2_membrane_3"/>
    <property type="match status" value="2"/>
</dbReference>
<evidence type="ECO:0000313" key="9">
    <source>
        <dbReference type="Proteomes" id="UP000694844"/>
    </source>
</evidence>
<dbReference type="GeneID" id="111110314"/>
<name>A0A8B8BGG9_CRAVI</name>
<dbReference type="GO" id="GO:0016020">
    <property type="term" value="C:membrane"/>
    <property type="evidence" value="ECO:0007669"/>
    <property type="project" value="UniProtKB-SubCell"/>
</dbReference>
<keyword evidence="2 7" id="KW-0812">Transmembrane</keyword>
<comment type="subcellular location">
    <subcellularLocation>
        <location evidence="1">Membrane</location>
        <topology evidence="1">Multi-pass membrane protein</topology>
    </subcellularLocation>
</comment>
<organism evidence="9 10">
    <name type="scientific">Crassostrea virginica</name>
    <name type="common">Eastern oyster</name>
    <dbReference type="NCBI Taxonomy" id="6565"/>
    <lineage>
        <taxon>Eukaryota</taxon>
        <taxon>Metazoa</taxon>
        <taxon>Spiralia</taxon>
        <taxon>Lophotrochozoa</taxon>
        <taxon>Mollusca</taxon>
        <taxon>Bivalvia</taxon>
        <taxon>Autobranchia</taxon>
        <taxon>Pteriomorphia</taxon>
        <taxon>Ostreida</taxon>
        <taxon>Ostreoidea</taxon>
        <taxon>Ostreidae</taxon>
        <taxon>Crassostrea</taxon>
    </lineage>
</organism>
<feature type="transmembrane region" description="Helical" evidence="7">
    <location>
        <begin position="1066"/>
        <end position="1086"/>
    </location>
</feature>
<accession>A0A8B8BGG9</accession>
<evidence type="ECO:0000313" key="10">
    <source>
        <dbReference type="RefSeq" id="XP_022302460.1"/>
    </source>
</evidence>
<evidence type="ECO:0000256" key="6">
    <source>
        <dbReference type="ARBA" id="ARBA00023136"/>
    </source>
</evidence>
<dbReference type="Pfam" id="PF00005">
    <property type="entry name" value="ABC_tran"/>
    <property type="match status" value="2"/>
</dbReference>
<feature type="transmembrane region" description="Helical" evidence="7">
    <location>
        <begin position="1106"/>
        <end position="1133"/>
    </location>
</feature>
<evidence type="ECO:0000259" key="8">
    <source>
        <dbReference type="PROSITE" id="PS50893"/>
    </source>
</evidence>
<dbReference type="InterPro" id="IPR003439">
    <property type="entry name" value="ABC_transporter-like_ATP-bd"/>
</dbReference>
<dbReference type="InterPro" id="IPR013525">
    <property type="entry name" value="ABC2_TM"/>
</dbReference>
<dbReference type="GO" id="GO:0005524">
    <property type="term" value="F:ATP binding"/>
    <property type="evidence" value="ECO:0007669"/>
    <property type="project" value="UniProtKB-KW"/>
</dbReference>
<dbReference type="PANTHER" id="PTHR19229">
    <property type="entry name" value="ATP-BINDING CASSETTE TRANSPORTER SUBFAMILY A ABCA"/>
    <property type="match status" value="1"/>
</dbReference>
<evidence type="ECO:0000256" key="5">
    <source>
        <dbReference type="ARBA" id="ARBA00022989"/>
    </source>
</evidence>
<feature type="transmembrane region" description="Helical" evidence="7">
    <location>
        <begin position="232"/>
        <end position="252"/>
    </location>
</feature>
<dbReference type="SUPFAM" id="SSF52540">
    <property type="entry name" value="P-loop containing nucleoside triphosphate hydrolases"/>
    <property type="match status" value="2"/>
</dbReference>
<feature type="transmembrane region" description="Helical" evidence="7">
    <location>
        <begin position="1145"/>
        <end position="1169"/>
    </location>
</feature>
<dbReference type="FunFam" id="3.40.50.300:FF:000327">
    <property type="entry name" value="ATP-binding cassette sub-family A member 3"/>
    <property type="match status" value="1"/>
</dbReference>
<feature type="domain" description="ABC transporter" evidence="8">
    <location>
        <begin position="499"/>
        <end position="729"/>
    </location>
</feature>
<reference evidence="10 11" key="1">
    <citation type="submission" date="2025-04" db="UniProtKB">
        <authorList>
            <consortium name="RefSeq"/>
        </authorList>
    </citation>
    <scope>IDENTIFICATION</scope>
    <source>
        <tissue evidence="10 11">Whole sample</tissue>
    </source>
</reference>
<dbReference type="PROSITE" id="PS50893">
    <property type="entry name" value="ABC_TRANSPORTER_2"/>
    <property type="match status" value="2"/>
</dbReference>
<evidence type="ECO:0000256" key="4">
    <source>
        <dbReference type="ARBA" id="ARBA00022840"/>
    </source>
</evidence>